<evidence type="ECO:0000256" key="12">
    <source>
        <dbReference type="SAM" id="Phobius"/>
    </source>
</evidence>
<feature type="transmembrane region" description="Helical" evidence="12">
    <location>
        <begin position="579"/>
        <end position="597"/>
    </location>
</feature>
<dbReference type="OrthoDB" id="2157354at2759"/>
<dbReference type="SUPFAM" id="SSF48403">
    <property type="entry name" value="Ankyrin repeat"/>
    <property type="match status" value="2"/>
</dbReference>
<dbReference type="EMBL" id="LRGB01002451">
    <property type="protein sequence ID" value="KZS07610.1"/>
    <property type="molecule type" value="Genomic_DNA"/>
</dbReference>
<keyword evidence="8" id="KW-0406">Ion transport</keyword>
<dbReference type="GO" id="GO:0034703">
    <property type="term" value="C:cation channel complex"/>
    <property type="evidence" value="ECO:0007669"/>
    <property type="project" value="UniProtKB-ARBA"/>
</dbReference>
<dbReference type="PROSITE" id="PS50297">
    <property type="entry name" value="ANK_REP_REGION"/>
    <property type="match status" value="2"/>
</dbReference>
<dbReference type="PROSITE" id="PS50088">
    <property type="entry name" value="ANK_REPEAT"/>
    <property type="match status" value="3"/>
</dbReference>
<comment type="caution">
    <text evidence="14">The sequence shown here is derived from an EMBL/GenBank/DDBJ whole genome shotgun (WGS) entry which is preliminary data.</text>
</comment>
<dbReference type="InterPro" id="IPR002110">
    <property type="entry name" value="Ankyrin_rpt"/>
</dbReference>
<keyword evidence="9 12" id="KW-0472">Membrane</keyword>
<gene>
    <name evidence="14" type="ORF">APZ42_028684</name>
</gene>
<evidence type="ECO:0000256" key="2">
    <source>
        <dbReference type="ARBA" id="ARBA00022448"/>
    </source>
</evidence>
<feature type="domain" description="Ion transport" evidence="13">
    <location>
        <begin position="554"/>
        <end position="784"/>
    </location>
</feature>
<keyword evidence="5" id="KW-0677">Repeat</keyword>
<evidence type="ECO:0000256" key="3">
    <source>
        <dbReference type="ARBA" id="ARBA00022606"/>
    </source>
</evidence>
<comment type="subcellular location">
    <subcellularLocation>
        <location evidence="1">Membrane</location>
        <topology evidence="1">Multi-pass membrane protein</topology>
    </subcellularLocation>
</comment>
<evidence type="ECO:0000256" key="8">
    <source>
        <dbReference type="ARBA" id="ARBA00023065"/>
    </source>
</evidence>
<dbReference type="Pfam" id="PF12796">
    <property type="entry name" value="Ank_2"/>
    <property type="match status" value="2"/>
</dbReference>
<feature type="transmembrane region" description="Helical" evidence="12">
    <location>
        <begin position="748"/>
        <end position="769"/>
    </location>
</feature>
<evidence type="ECO:0000256" key="6">
    <source>
        <dbReference type="ARBA" id="ARBA00022989"/>
    </source>
</evidence>
<keyword evidence="10" id="KW-0407">Ion channel</keyword>
<dbReference type="PANTHER" id="PTHR47143:SF4">
    <property type="entry name" value="TRANSIENT RECEPTOR POTENTIAL CATION CHANNEL PROTEIN PAINLESS"/>
    <property type="match status" value="1"/>
</dbReference>
<feature type="repeat" description="ANK" evidence="11">
    <location>
        <begin position="388"/>
        <end position="420"/>
    </location>
</feature>
<keyword evidence="7 11" id="KW-0040">ANK repeat</keyword>
<feature type="transmembrane region" description="Helical" evidence="12">
    <location>
        <begin position="545"/>
        <end position="567"/>
    </location>
</feature>
<feature type="repeat" description="ANK" evidence="11">
    <location>
        <begin position="47"/>
        <end position="79"/>
    </location>
</feature>
<organism evidence="14 15">
    <name type="scientific">Daphnia magna</name>
    <dbReference type="NCBI Taxonomy" id="35525"/>
    <lineage>
        <taxon>Eukaryota</taxon>
        <taxon>Metazoa</taxon>
        <taxon>Ecdysozoa</taxon>
        <taxon>Arthropoda</taxon>
        <taxon>Crustacea</taxon>
        <taxon>Branchiopoda</taxon>
        <taxon>Diplostraca</taxon>
        <taxon>Cladocera</taxon>
        <taxon>Anomopoda</taxon>
        <taxon>Daphniidae</taxon>
        <taxon>Daphnia</taxon>
    </lineage>
</organism>
<dbReference type="Proteomes" id="UP000076858">
    <property type="component" value="Unassembled WGS sequence"/>
</dbReference>
<dbReference type="PANTHER" id="PTHR47143">
    <property type="entry name" value="TRANSIENT RECEPTOR POTENTIAL CATION CHANNEL PROTEIN PAINLESS"/>
    <property type="match status" value="1"/>
</dbReference>
<evidence type="ECO:0000313" key="15">
    <source>
        <dbReference type="Proteomes" id="UP000076858"/>
    </source>
</evidence>
<evidence type="ECO:0000256" key="4">
    <source>
        <dbReference type="ARBA" id="ARBA00022692"/>
    </source>
</evidence>
<sequence>MERRYSKSADRSVKLLQAIQQEDVETFKTLLSSASPDEINKLHGFPHDVTCLQLAIQRGLLEFEELLLDAGAEVNDFNPVRKVSSIHLAMRNNRPESLELLLRFGANVNQREGERRTPLHILIGQWNKTGFEEFRWLYYDLLLSHPAIDINLQDNDEATPLELAVHKNLHPVVKKLYQAGAVVNQHVRRAMEEKMPDVLSEFPEEEGAAAANNNPNEINSDYLESELWKALRNDNQERFQSLLDTVQAGGVATSVNLSTSTSDQNPTLLQYACEWQKPWAVSSLLAARVDPNQTSNKSSIPALMEAVLKGNVEIVRMLVYHPHILLDAVDHVHTGQTALHKIAQKLHDANSVDEKARYVQCLHILVSSSPSRDPGGTPSINVNAQDAFGNTALHYAALSGVEDAVLQLLSSGANLGIKNHLGETAVKRIMPSTLETFLDSCIQAKDGEDISSHNFSITFNYSLLAPPRPMPHPPQQLQPSETGITFTNHNDAVETISLHNTQEEEKIFPECEALWHLSTSTKHQYLLKHPLITSFLMLKWHNIRIFYYVNVLLYTLTMFVLSTYILLLHSSYEPEATRIPLAILWCVLSFFITILLIREFFQLGIAPLRYLFSPENYIELVMIGCTVTVLAHWENPNPWRHVSAIAVLLAWTEGLLLLGRHPQLSIFVTMFMTVSLTFLRLLLWYSVLLIGFGLSFFIVFGSDAMAPADGKEVKETAFASIPVSLLKVVAMMSGELEYGDLPFDASPFVSRVIFLAFLFLITIVLLNLLNGMAVSDTQSIQSKAETIGYVSRVELISYLESMLLGDPFHFLVDWPPFAFIRRHCPSFSPLSSLMRGKSLRRFIRAESAVLFYQCLPNKTFTVYPRRNNFNQVSQINNPTQRMKKFRLDEEIVQSACQRVQDNRQQRSQQESNAQILAEVERLHAALLLLQNQHSKLFQLLQSGNQQS</sequence>
<dbReference type="STRING" id="35525.A0A164QBG9"/>
<proteinExistence type="predicted"/>
<keyword evidence="15" id="KW-1185">Reference proteome</keyword>
<evidence type="ECO:0000256" key="9">
    <source>
        <dbReference type="ARBA" id="ARBA00023136"/>
    </source>
</evidence>
<evidence type="ECO:0000256" key="11">
    <source>
        <dbReference type="PROSITE-ProRule" id="PRU00023"/>
    </source>
</evidence>
<name>A0A164QBG9_9CRUS</name>
<feature type="transmembrane region" description="Helical" evidence="12">
    <location>
        <begin position="639"/>
        <end position="658"/>
    </location>
</feature>
<evidence type="ECO:0000313" key="14">
    <source>
        <dbReference type="EMBL" id="KZS07610.1"/>
    </source>
</evidence>
<accession>A0A164QBG9</accession>
<dbReference type="InterPro" id="IPR052076">
    <property type="entry name" value="TRP_cation_channel"/>
</dbReference>
<keyword evidence="14" id="KW-0675">Receptor</keyword>
<evidence type="ECO:0000256" key="5">
    <source>
        <dbReference type="ARBA" id="ARBA00022737"/>
    </source>
</evidence>
<keyword evidence="4 12" id="KW-0812">Transmembrane</keyword>
<dbReference type="Pfam" id="PF00520">
    <property type="entry name" value="Ion_trans"/>
    <property type="match status" value="1"/>
</dbReference>
<dbReference type="Gene3D" id="1.25.40.20">
    <property type="entry name" value="Ankyrin repeat-containing domain"/>
    <property type="match status" value="3"/>
</dbReference>
<evidence type="ECO:0000256" key="1">
    <source>
        <dbReference type="ARBA" id="ARBA00004141"/>
    </source>
</evidence>
<dbReference type="GO" id="GO:0005216">
    <property type="term" value="F:monoatomic ion channel activity"/>
    <property type="evidence" value="ECO:0007669"/>
    <property type="project" value="InterPro"/>
</dbReference>
<dbReference type="AlphaFoldDB" id="A0A164QBG9"/>
<evidence type="ECO:0000256" key="7">
    <source>
        <dbReference type="ARBA" id="ARBA00023043"/>
    </source>
</evidence>
<dbReference type="InterPro" id="IPR036770">
    <property type="entry name" value="Ankyrin_rpt-contain_sf"/>
</dbReference>
<keyword evidence="3" id="KW-0716">Sensory transduction</keyword>
<evidence type="ECO:0000256" key="10">
    <source>
        <dbReference type="ARBA" id="ARBA00023303"/>
    </source>
</evidence>
<feature type="transmembrane region" description="Helical" evidence="12">
    <location>
        <begin position="678"/>
        <end position="700"/>
    </location>
</feature>
<keyword evidence="2" id="KW-0813">Transport</keyword>
<protein>
    <submittedName>
        <fullName evidence="14">Transient receptor potential cation channel protein painless</fullName>
    </submittedName>
</protein>
<reference evidence="14 15" key="1">
    <citation type="submission" date="2016-03" db="EMBL/GenBank/DDBJ databases">
        <title>EvidentialGene: Evidence-directed Construction of Genes on Genomes.</title>
        <authorList>
            <person name="Gilbert D.G."/>
            <person name="Choi J.-H."/>
            <person name="Mockaitis K."/>
            <person name="Colbourne J."/>
            <person name="Pfrender M."/>
        </authorList>
    </citation>
    <scope>NUCLEOTIDE SEQUENCE [LARGE SCALE GENOMIC DNA]</scope>
    <source>
        <strain evidence="14 15">Xinb3</strain>
        <tissue evidence="14">Complete organism</tissue>
    </source>
</reference>
<keyword evidence="6 12" id="KW-1133">Transmembrane helix</keyword>
<dbReference type="SMART" id="SM00248">
    <property type="entry name" value="ANK"/>
    <property type="match status" value="7"/>
</dbReference>
<feature type="repeat" description="ANK" evidence="11">
    <location>
        <begin position="81"/>
        <end position="113"/>
    </location>
</feature>
<dbReference type="InterPro" id="IPR005821">
    <property type="entry name" value="Ion_trans_dom"/>
</dbReference>
<evidence type="ECO:0000259" key="13">
    <source>
        <dbReference type="Pfam" id="PF00520"/>
    </source>
</evidence>